<accession>A0AAD4FFJ2</accession>
<dbReference type="EMBL" id="JAANER010000006">
    <property type="protein sequence ID" value="KAG9188882.1"/>
    <property type="molecule type" value="Genomic_DNA"/>
</dbReference>
<evidence type="ECO:0000313" key="2">
    <source>
        <dbReference type="Proteomes" id="UP001199106"/>
    </source>
</evidence>
<sequence length="61" mass="6811">MPFGYDARPWRKAANNTTSRSFTFAESLLAEIRSVRIMTNTPKGKPIMFIGHSLGGIVIKK</sequence>
<dbReference type="SUPFAM" id="SSF53474">
    <property type="entry name" value="alpha/beta-Hydrolases"/>
    <property type="match status" value="1"/>
</dbReference>
<evidence type="ECO:0008006" key="3">
    <source>
        <dbReference type="Google" id="ProtNLM"/>
    </source>
</evidence>
<dbReference type="Gene3D" id="3.40.50.1820">
    <property type="entry name" value="alpha/beta hydrolase"/>
    <property type="match status" value="1"/>
</dbReference>
<protein>
    <recommendedName>
        <fullName evidence="3">DUF676 domain-containing protein</fullName>
    </recommendedName>
</protein>
<comment type="caution">
    <text evidence="1">The sequence shown here is derived from an EMBL/GenBank/DDBJ whole genome shotgun (WGS) entry which is preliminary data.</text>
</comment>
<evidence type="ECO:0000313" key="1">
    <source>
        <dbReference type="EMBL" id="KAG9188882.1"/>
    </source>
</evidence>
<keyword evidence="2" id="KW-1185">Reference proteome</keyword>
<gene>
    <name evidence="1" type="ORF">G6011_07587</name>
</gene>
<proteinExistence type="predicted"/>
<reference evidence="1" key="1">
    <citation type="submission" date="2021-07" db="EMBL/GenBank/DDBJ databases">
        <title>Genome Resource of American Ginseng Black Spot Pathogen Alternaria panax.</title>
        <authorList>
            <person name="Qiu C."/>
            <person name="Wang W."/>
            <person name="Liu Z."/>
        </authorList>
    </citation>
    <scope>NUCLEOTIDE SEQUENCE</scope>
    <source>
        <strain evidence="1">BNCC115425</strain>
    </source>
</reference>
<dbReference type="AlphaFoldDB" id="A0AAD4FFJ2"/>
<dbReference type="InterPro" id="IPR029058">
    <property type="entry name" value="AB_hydrolase_fold"/>
</dbReference>
<dbReference type="Proteomes" id="UP001199106">
    <property type="component" value="Unassembled WGS sequence"/>
</dbReference>
<organism evidence="1 2">
    <name type="scientific">Alternaria panax</name>
    <dbReference type="NCBI Taxonomy" id="48097"/>
    <lineage>
        <taxon>Eukaryota</taxon>
        <taxon>Fungi</taxon>
        <taxon>Dikarya</taxon>
        <taxon>Ascomycota</taxon>
        <taxon>Pezizomycotina</taxon>
        <taxon>Dothideomycetes</taxon>
        <taxon>Pleosporomycetidae</taxon>
        <taxon>Pleosporales</taxon>
        <taxon>Pleosporineae</taxon>
        <taxon>Pleosporaceae</taxon>
        <taxon>Alternaria</taxon>
        <taxon>Alternaria sect. Panax</taxon>
    </lineage>
</organism>
<name>A0AAD4FFJ2_9PLEO</name>